<organism evidence="1 2">
    <name type="scientific">Tetracentron sinense</name>
    <name type="common">Spur-leaf</name>
    <dbReference type="NCBI Taxonomy" id="13715"/>
    <lineage>
        <taxon>Eukaryota</taxon>
        <taxon>Viridiplantae</taxon>
        <taxon>Streptophyta</taxon>
        <taxon>Embryophyta</taxon>
        <taxon>Tracheophyta</taxon>
        <taxon>Spermatophyta</taxon>
        <taxon>Magnoliopsida</taxon>
        <taxon>Trochodendrales</taxon>
        <taxon>Trochodendraceae</taxon>
        <taxon>Tetracentron</taxon>
    </lineage>
</organism>
<gene>
    <name evidence="1" type="ORF">HHK36_001835</name>
</gene>
<dbReference type="OrthoDB" id="2610923at2759"/>
<comment type="caution">
    <text evidence="1">The sequence shown here is derived from an EMBL/GenBank/DDBJ whole genome shotgun (WGS) entry which is preliminary data.</text>
</comment>
<dbReference type="Proteomes" id="UP000655225">
    <property type="component" value="Unassembled WGS sequence"/>
</dbReference>
<dbReference type="AlphaFoldDB" id="A0A835A3E4"/>
<dbReference type="PANTHER" id="PTHR46481">
    <property type="entry name" value="ZINC FINGER BED DOMAIN-CONTAINING PROTEIN 4"/>
    <property type="match status" value="1"/>
</dbReference>
<sequence>MSLTGHYLDANWVLQKKILSFKHVPPPHTGVAIADVIYKCLVEWGIEHKISAITLDNASANDVMIRSIRQTFESTGKLFFVGRIFQGGPMIVASPSLNITHVFGFPWWSIEKSLFPGGVF</sequence>
<dbReference type="EMBL" id="JABCRI010000001">
    <property type="protein sequence ID" value="KAF8413841.1"/>
    <property type="molecule type" value="Genomic_DNA"/>
</dbReference>
<keyword evidence="2" id="KW-1185">Reference proteome</keyword>
<proteinExistence type="predicted"/>
<dbReference type="InterPro" id="IPR052035">
    <property type="entry name" value="ZnF_BED_domain_contain"/>
</dbReference>
<evidence type="ECO:0000313" key="2">
    <source>
        <dbReference type="Proteomes" id="UP000655225"/>
    </source>
</evidence>
<accession>A0A835A3E4</accession>
<name>A0A835A3E4_TETSI</name>
<reference evidence="1 2" key="1">
    <citation type="submission" date="2020-04" db="EMBL/GenBank/DDBJ databases">
        <title>Plant Genome Project.</title>
        <authorList>
            <person name="Zhang R.-G."/>
        </authorList>
    </citation>
    <scope>NUCLEOTIDE SEQUENCE [LARGE SCALE GENOMIC DNA]</scope>
    <source>
        <strain evidence="1">YNK0</strain>
        <tissue evidence="1">Leaf</tissue>
    </source>
</reference>
<dbReference type="PANTHER" id="PTHR46481:SF6">
    <property type="entry name" value="ZINC FINGER BED DOMAIN-CONTAINING PROTEIN RICESLEEPER 2-LIKE"/>
    <property type="match status" value="1"/>
</dbReference>
<dbReference type="SUPFAM" id="SSF53098">
    <property type="entry name" value="Ribonuclease H-like"/>
    <property type="match status" value="1"/>
</dbReference>
<evidence type="ECO:0000313" key="1">
    <source>
        <dbReference type="EMBL" id="KAF8413841.1"/>
    </source>
</evidence>
<dbReference type="InterPro" id="IPR012337">
    <property type="entry name" value="RNaseH-like_sf"/>
</dbReference>
<protein>
    <submittedName>
        <fullName evidence="1">Uncharacterized protein</fullName>
    </submittedName>
</protein>